<dbReference type="Proteomes" id="UP000198510">
    <property type="component" value="Unassembled WGS sequence"/>
</dbReference>
<gene>
    <name evidence="1" type="ORF">SAMN05421823_10830</name>
</gene>
<dbReference type="GO" id="GO:0004061">
    <property type="term" value="F:arylformamidase activity"/>
    <property type="evidence" value="ECO:0007669"/>
    <property type="project" value="InterPro"/>
</dbReference>
<sequence>MIQTTDFTFAGKSYRANLARPLVISIPLTPNYENPNCYYADPPAAEVIRLGSFVGSVAEGGPVNYQKLFVTPHGNGTHTECYGHISPDPEAVLNQCLNRYIFMAQVVSVAPDTVGEDHVVRLSSFQEKVMHPRPEALVLRTLPNDAAKLSRHYSGTNPPYLEAAIGQFLTDEGMEHLLVDLPSVDREVDGGKLVTHRAFWRYPEQIRRHATITELVYVDPTIPDGLYLLQLQVLNLAMDASPSHPVLYPVTSLDG</sequence>
<dbReference type="EMBL" id="FNFO01000008">
    <property type="protein sequence ID" value="SDL75460.1"/>
    <property type="molecule type" value="Genomic_DNA"/>
</dbReference>
<dbReference type="OrthoDB" id="9814192at2"/>
<dbReference type="InterPro" id="IPR007325">
    <property type="entry name" value="KFase/CYL"/>
</dbReference>
<evidence type="ECO:0000313" key="2">
    <source>
        <dbReference type="Proteomes" id="UP000198510"/>
    </source>
</evidence>
<protein>
    <submittedName>
        <fullName evidence="1">Kynurenine formamidase</fullName>
    </submittedName>
</protein>
<dbReference type="AlphaFoldDB" id="A0A1G9MMH7"/>
<dbReference type="Pfam" id="PF04199">
    <property type="entry name" value="Cyclase"/>
    <property type="match status" value="1"/>
</dbReference>
<dbReference type="STRING" id="1075417.SAMN05421823_10830"/>
<name>A0A1G9MMH7_9BACT</name>
<proteinExistence type="predicted"/>
<dbReference type="RefSeq" id="WP_089684814.1">
    <property type="nucleotide sequence ID" value="NZ_FNFO01000008.1"/>
</dbReference>
<dbReference type="InterPro" id="IPR037175">
    <property type="entry name" value="KFase_sf"/>
</dbReference>
<dbReference type="GO" id="GO:0019441">
    <property type="term" value="P:L-tryptophan catabolic process to kynurenine"/>
    <property type="evidence" value="ECO:0007669"/>
    <property type="project" value="InterPro"/>
</dbReference>
<accession>A0A1G9MMH7</accession>
<organism evidence="1 2">
    <name type="scientific">Catalinimonas alkaloidigena</name>
    <dbReference type="NCBI Taxonomy" id="1075417"/>
    <lineage>
        <taxon>Bacteria</taxon>
        <taxon>Pseudomonadati</taxon>
        <taxon>Bacteroidota</taxon>
        <taxon>Cytophagia</taxon>
        <taxon>Cytophagales</taxon>
        <taxon>Catalimonadaceae</taxon>
        <taxon>Catalinimonas</taxon>
    </lineage>
</organism>
<keyword evidence="2" id="KW-1185">Reference proteome</keyword>
<reference evidence="1 2" key="1">
    <citation type="submission" date="2016-10" db="EMBL/GenBank/DDBJ databases">
        <authorList>
            <person name="de Groot N.N."/>
        </authorList>
    </citation>
    <scope>NUCLEOTIDE SEQUENCE [LARGE SCALE GENOMIC DNA]</scope>
    <source>
        <strain evidence="1 2">DSM 25186</strain>
    </source>
</reference>
<dbReference type="Gene3D" id="3.50.30.50">
    <property type="entry name" value="Putative cyclase"/>
    <property type="match status" value="1"/>
</dbReference>
<dbReference type="SUPFAM" id="SSF102198">
    <property type="entry name" value="Putative cyclase"/>
    <property type="match status" value="1"/>
</dbReference>
<evidence type="ECO:0000313" key="1">
    <source>
        <dbReference type="EMBL" id="SDL75460.1"/>
    </source>
</evidence>